<feature type="compositionally biased region" description="Basic and acidic residues" evidence="1">
    <location>
        <begin position="51"/>
        <end position="64"/>
    </location>
</feature>
<dbReference type="EMBL" id="JBGBPQ010000017">
    <property type="protein sequence ID" value="KAL1507952.1"/>
    <property type="molecule type" value="Genomic_DNA"/>
</dbReference>
<evidence type="ECO:0000256" key="2">
    <source>
        <dbReference type="SAM" id="Phobius"/>
    </source>
</evidence>
<accession>A0AB34IVC2</accession>
<keyword evidence="4" id="KW-1185">Reference proteome</keyword>
<sequence length="70" mass="7238">MASGGGGLFGRMLRATGMGETMQVVVGTTLICGLGVAMAFSKSGTGYDTMAEKRADEKKLREARGQQPPA</sequence>
<reference evidence="3 4" key="1">
    <citation type="journal article" date="2024" name="Science">
        <title>Giant polyketide synthase enzymes in the biosynthesis of giant marine polyether toxins.</title>
        <authorList>
            <person name="Fallon T.R."/>
            <person name="Shende V.V."/>
            <person name="Wierzbicki I.H."/>
            <person name="Pendleton A.L."/>
            <person name="Watervoot N.F."/>
            <person name="Auber R.P."/>
            <person name="Gonzalez D.J."/>
            <person name="Wisecaver J.H."/>
            <person name="Moore B.S."/>
        </authorList>
    </citation>
    <scope>NUCLEOTIDE SEQUENCE [LARGE SCALE GENOMIC DNA]</scope>
    <source>
        <strain evidence="3 4">12B1</strain>
    </source>
</reference>
<feature type="transmembrane region" description="Helical" evidence="2">
    <location>
        <begin position="21"/>
        <end position="40"/>
    </location>
</feature>
<dbReference type="AlphaFoldDB" id="A0AB34IVC2"/>
<feature type="region of interest" description="Disordered" evidence="1">
    <location>
        <begin position="51"/>
        <end position="70"/>
    </location>
</feature>
<comment type="caution">
    <text evidence="3">The sequence shown here is derived from an EMBL/GenBank/DDBJ whole genome shotgun (WGS) entry which is preliminary data.</text>
</comment>
<name>A0AB34IVC2_PRYPA</name>
<proteinExistence type="predicted"/>
<protein>
    <submittedName>
        <fullName evidence="3">Uncharacterized protein</fullName>
    </submittedName>
</protein>
<gene>
    <name evidence="3" type="ORF">AB1Y20_007556</name>
</gene>
<evidence type="ECO:0000313" key="3">
    <source>
        <dbReference type="EMBL" id="KAL1507952.1"/>
    </source>
</evidence>
<keyword evidence="2" id="KW-1133">Transmembrane helix</keyword>
<evidence type="ECO:0000256" key="1">
    <source>
        <dbReference type="SAM" id="MobiDB-lite"/>
    </source>
</evidence>
<dbReference type="Proteomes" id="UP001515480">
    <property type="component" value="Unassembled WGS sequence"/>
</dbReference>
<organism evidence="3 4">
    <name type="scientific">Prymnesium parvum</name>
    <name type="common">Toxic golden alga</name>
    <dbReference type="NCBI Taxonomy" id="97485"/>
    <lineage>
        <taxon>Eukaryota</taxon>
        <taxon>Haptista</taxon>
        <taxon>Haptophyta</taxon>
        <taxon>Prymnesiophyceae</taxon>
        <taxon>Prymnesiales</taxon>
        <taxon>Prymnesiaceae</taxon>
        <taxon>Prymnesium</taxon>
    </lineage>
</organism>
<keyword evidence="2" id="KW-0472">Membrane</keyword>
<evidence type="ECO:0000313" key="4">
    <source>
        <dbReference type="Proteomes" id="UP001515480"/>
    </source>
</evidence>
<keyword evidence="2" id="KW-0812">Transmembrane</keyword>